<proteinExistence type="predicted"/>
<sequence length="98" mass="11339">MLTMLPAPKRRHRPRLYRIAARPYAADVHRVAVKLTPQGDQIDEAIRLPSKVVRDHRRLREHGRDDRRLSTFSLQGSDERPSRAAFADGRRLFARAST</sequence>
<dbReference type="Proteomes" id="UP000009045">
    <property type="component" value="Plasmid pSmeSM11a"/>
</dbReference>
<organism evidence="1 2">
    <name type="scientific">Sinorhizobium meliloti (strain SM11)</name>
    <dbReference type="NCBI Taxonomy" id="707241"/>
    <lineage>
        <taxon>Bacteria</taxon>
        <taxon>Pseudomonadati</taxon>
        <taxon>Pseudomonadota</taxon>
        <taxon>Alphaproteobacteria</taxon>
        <taxon>Hyphomicrobiales</taxon>
        <taxon>Rhizobiaceae</taxon>
        <taxon>Sinorhizobium/Ensifer group</taxon>
        <taxon>Sinorhizobium</taxon>
    </lineage>
</organism>
<evidence type="ECO:0000313" key="2">
    <source>
        <dbReference type="Proteomes" id="UP000009045"/>
    </source>
</evidence>
<evidence type="ECO:0000313" key="1">
    <source>
        <dbReference type="EMBL" id="ABA56033.1"/>
    </source>
</evidence>
<keyword evidence="1" id="KW-0614">Plasmid</keyword>
<dbReference type="EMBL" id="DQ145546">
    <property type="protein sequence ID" value="ABA56033.1"/>
    <property type="molecule type" value="Genomic_DNA"/>
</dbReference>
<name>Q1WLG7_SINMM</name>
<protein>
    <submittedName>
        <fullName evidence="1">Uncharacterized protein</fullName>
    </submittedName>
</protein>
<reference evidence="1 2" key="1">
    <citation type="journal article" date="2006" name="Appl. Environ. Microbiol.">
        <title>Sequence analysis of the 144-kilobase accessory plasmid pSmeSM11a, isolated from a dominant Sinorhizobium meliloti strain identified during a long-term field release experiment.</title>
        <authorList>
            <person name="Stiens M."/>
            <person name="Schneiker S."/>
            <person name="Keller M."/>
            <person name="Kuhn S."/>
            <person name="Puhler A."/>
            <person name="Schluter A."/>
        </authorList>
    </citation>
    <scope>NUCLEOTIDE SEQUENCE [LARGE SCALE GENOMIC DNA]</scope>
    <source>
        <strain evidence="2">SM11</strain>
        <plasmid evidence="1 2">pSmeSM11a</plasmid>
    </source>
</reference>
<accession>Q1WLG7</accession>
<dbReference type="AlphaFoldDB" id="Q1WLG7"/>
<geneLocation type="plasmid" evidence="1 2">
    <name>pSmeSM11a</name>
</geneLocation>
<reference evidence="2" key="2">
    <citation type="journal article" date="2011" name="J. Biotechnol.">
        <title>The complete genome sequence of the dominant Sinorhizobium meliloti field isolate SM11 extends the S. meliloti pan-genome.</title>
        <authorList>
            <person name="Schneiker-Bekel S."/>
            <person name="Wibberg D."/>
            <person name="Bekel T."/>
            <person name="Blom J."/>
            <person name="Linke B."/>
            <person name="Neuweger H."/>
            <person name="Stiens M."/>
            <person name="Vorholter F.J."/>
            <person name="Weidner S."/>
            <person name="Goesmann A."/>
            <person name="Puhler A."/>
            <person name="Schluter A."/>
        </authorList>
    </citation>
    <scope>NUCLEOTIDE SEQUENCE [LARGE SCALE GENOMIC DNA]</scope>
    <source>
        <strain evidence="2">SM11</strain>
        <plasmid evidence="2">pSmeSM11a</plasmid>
    </source>
</reference>